<gene>
    <name evidence="1" type="ORF">RHGRI_026426</name>
</gene>
<protein>
    <submittedName>
        <fullName evidence="1">Uncharacterized protein</fullName>
    </submittedName>
</protein>
<keyword evidence="2" id="KW-1185">Reference proteome</keyword>
<reference evidence="1" key="1">
    <citation type="submission" date="2020-08" db="EMBL/GenBank/DDBJ databases">
        <title>Plant Genome Project.</title>
        <authorList>
            <person name="Zhang R.-G."/>
        </authorList>
    </citation>
    <scope>NUCLEOTIDE SEQUENCE</scope>
    <source>
        <strain evidence="1">WSP0</strain>
        <tissue evidence="1">Leaf</tissue>
    </source>
</reference>
<organism evidence="1 2">
    <name type="scientific">Rhododendron griersonianum</name>
    <dbReference type="NCBI Taxonomy" id="479676"/>
    <lineage>
        <taxon>Eukaryota</taxon>
        <taxon>Viridiplantae</taxon>
        <taxon>Streptophyta</taxon>
        <taxon>Embryophyta</taxon>
        <taxon>Tracheophyta</taxon>
        <taxon>Spermatophyta</taxon>
        <taxon>Magnoliopsida</taxon>
        <taxon>eudicotyledons</taxon>
        <taxon>Gunneridae</taxon>
        <taxon>Pentapetalae</taxon>
        <taxon>asterids</taxon>
        <taxon>Ericales</taxon>
        <taxon>Ericaceae</taxon>
        <taxon>Ericoideae</taxon>
        <taxon>Rhodoreae</taxon>
        <taxon>Rhododendron</taxon>
    </lineage>
</organism>
<sequence length="116" mass="12250">MGPSAQASILAEPDGSSCGRGIRSIHVSRRKLFSRGLPLGTSLASGPRHPACSLEELEINHELLGCCNDDDMQWASDNAQFTGNNASDIELASRRLCGSRKAGDKAIKGIAPIETS</sequence>
<dbReference type="Proteomes" id="UP000823749">
    <property type="component" value="Chromosome 9"/>
</dbReference>
<dbReference type="AlphaFoldDB" id="A0AAV6ITR6"/>
<dbReference type="EMBL" id="JACTNZ010000009">
    <property type="protein sequence ID" value="KAG5531802.1"/>
    <property type="molecule type" value="Genomic_DNA"/>
</dbReference>
<proteinExistence type="predicted"/>
<evidence type="ECO:0000313" key="2">
    <source>
        <dbReference type="Proteomes" id="UP000823749"/>
    </source>
</evidence>
<comment type="caution">
    <text evidence="1">The sequence shown here is derived from an EMBL/GenBank/DDBJ whole genome shotgun (WGS) entry which is preliminary data.</text>
</comment>
<evidence type="ECO:0000313" key="1">
    <source>
        <dbReference type="EMBL" id="KAG5531802.1"/>
    </source>
</evidence>
<name>A0AAV6ITR6_9ERIC</name>
<accession>A0AAV6ITR6</accession>